<feature type="signal peptide" evidence="2">
    <location>
        <begin position="1"/>
        <end position="17"/>
    </location>
</feature>
<feature type="coiled-coil region" evidence="1">
    <location>
        <begin position="133"/>
        <end position="163"/>
    </location>
</feature>
<evidence type="ECO:0000313" key="3">
    <source>
        <dbReference type="EMBL" id="GLR66881.1"/>
    </source>
</evidence>
<evidence type="ECO:0000256" key="2">
    <source>
        <dbReference type="SAM" id="SignalP"/>
    </source>
</evidence>
<sequence length="318" mass="33433">MAAALLVLGGACNGAFAQSATCPAHSSSYLVEDSGATTVIHCRCDPGYHIGAGACVPTPLPVAPRLSCTVAKARVAADLEQFAKQRELAVENQVQFNEWKDLGKDGRNNLMIAGLKLAVGTYAAQEIVAGKDLDALEEDTKTLENSVTSMQKLKQAKAELAAEGIPLNALVPRLAAKRALEASDSWELSKGAMNDAFRAAAGTNAQLATELNDPQFRNALLGPPEETTTYDHAANALNATVGVLTGMKNIFGHYTDITGPTVLVTSFVIDAAYADLQLWFASRGTAQANHTAGQLARAAGLMQAKYTRDLTDAQSCAP</sequence>
<organism evidence="3 4">
    <name type="scientific">Acidocella aquatica</name>
    <dbReference type="NCBI Taxonomy" id="1922313"/>
    <lineage>
        <taxon>Bacteria</taxon>
        <taxon>Pseudomonadati</taxon>
        <taxon>Pseudomonadota</taxon>
        <taxon>Alphaproteobacteria</taxon>
        <taxon>Acetobacterales</taxon>
        <taxon>Acidocellaceae</taxon>
        <taxon>Acidocella</taxon>
    </lineage>
</organism>
<dbReference type="EMBL" id="BSOS01000041">
    <property type="protein sequence ID" value="GLR66881.1"/>
    <property type="molecule type" value="Genomic_DNA"/>
</dbReference>
<evidence type="ECO:0000256" key="1">
    <source>
        <dbReference type="SAM" id="Coils"/>
    </source>
</evidence>
<comment type="caution">
    <text evidence="3">The sequence shown here is derived from an EMBL/GenBank/DDBJ whole genome shotgun (WGS) entry which is preliminary data.</text>
</comment>
<protein>
    <submittedName>
        <fullName evidence="3">Uncharacterized protein</fullName>
    </submittedName>
</protein>
<keyword evidence="2" id="KW-0732">Signal</keyword>
<dbReference type="Proteomes" id="UP001156641">
    <property type="component" value="Unassembled WGS sequence"/>
</dbReference>
<evidence type="ECO:0000313" key="4">
    <source>
        <dbReference type="Proteomes" id="UP001156641"/>
    </source>
</evidence>
<keyword evidence="4" id="KW-1185">Reference proteome</keyword>
<accession>A0ABQ6A4W0</accession>
<reference evidence="4" key="1">
    <citation type="journal article" date="2019" name="Int. J. Syst. Evol. Microbiol.">
        <title>The Global Catalogue of Microorganisms (GCM) 10K type strain sequencing project: providing services to taxonomists for standard genome sequencing and annotation.</title>
        <authorList>
            <consortium name="The Broad Institute Genomics Platform"/>
            <consortium name="The Broad Institute Genome Sequencing Center for Infectious Disease"/>
            <person name="Wu L."/>
            <person name="Ma J."/>
        </authorList>
    </citation>
    <scope>NUCLEOTIDE SEQUENCE [LARGE SCALE GENOMIC DNA]</scope>
    <source>
        <strain evidence="4">NBRC 112502</strain>
    </source>
</reference>
<name>A0ABQ6A4W0_9PROT</name>
<keyword evidence="1" id="KW-0175">Coiled coil</keyword>
<gene>
    <name evidence="3" type="ORF">GCM10010909_15610</name>
</gene>
<proteinExistence type="predicted"/>
<feature type="chain" id="PRO_5045669752" evidence="2">
    <location>
        <begin position="18"/>
        <end position="318"/>
    </location>
</feature>